<keyword evidence="2" id="KW-0732">Signal</keyword>
<accession>A0A9D4N5U9</accession>
<dbReference type="Pfam" id="PF00059">
    <property type="entry name" value="Lectin_C"/>
    <property type="match status" value="1"/>
</dbReference>
<dbReference type="InterPro" id="IPR016187">
    <property type="entry name" value="CTDL_fold"/>
</dbReference>
<feature type="domain" description="C-type lectin" evidence="3">
    <location>
        <begin position="32"/>
        <end position="162"/>
    </location>
</feature>
<reference evidence="4" key="1">
    <citation type="journal article" date="2019" name="bioRxiv">
        <title>The Genome of the Zebra Mussel, Dreissena polymorpha: A Resource for Invasive Species Research.</title>
        <authorList>
            <person name="McCartney M.A."/>
            <person name="Auch B."/>
            <person name="Kono T."/>
            <person name="Mallez S."/>
            <person name="Zhang Y."/>
            <person name="Obille A."/>
            <person name="Becker A."/>
            <person name="Abrahante J.E."/>
            <person name="Garbe J."/>
            <person name="Badalamenti J.P."/>
            <person name="Herman A."/>
            <person name="Mangelson H."/>
            <person name="Liachko I."/>
            <person name="Sullivan S."/>
            <person name="Sone E.D."/>
            <person name="Koren S."/>
            <person name="Silverstein K.A.T."/>
            <person name="Beckman K.B."/>
            <person name="Gohl D.M."/>
        </authorList>
    </citation>
    <scope>NUCLEOTIDE SEQUENCE</scope>
    <source>
        <strain evidence="4">Duluth1</strain>
        <tissue evidence="4">Whole animal</tissue>
    </source>
</reference>
<gene>
    <name evidence="4" type="ORF">DPMN_014347</name>
</gene>
<sequence length="184" mass="20567">MGLLTHVLVLFATCGLAFSQGDVGCPIDFFQHGDSCYHFFATPAMSWWDAMAFCGMYGFGEGALAIVDSAEEQKFLENELKSRYPPGSGPKNFWIGAYDLVNEGTWVWVKKNEYVRNGFQNWAVGEPNGGTSENCLGLYLYDNLQYKWNDATCKLEEGFICEVPSPDCSAHLIAQNILPYLDKL</sequence>
<evidence type="ECO:0000313" key="4">
    <source>
        <dbReference type="EMBL" id="KAH3890272.1"/>
    </source>
</evidence>
<evidence type="ECO:0000256" key="1">
    <source>
        <dbReference type="ARBA" id="ARBA00023157"/>
    </source>
</evidence>
<feature type="chain" id="PRO_5039424048" description="C-type lectin domain-containing protein" evidence="2">
    <location>
        <begin position="20"/>
        <end position="184"/>
    </location>
</feature>
<dbReference type="PANTHER" id="PTHR22803">
    <property type="entry name" value="MANNOSE, PHOSPHOLIPASE, LECTIN RECEPTOR RELATED"/>
    <property type="match status" value="1"/>
</dbReference>
<dbReference type="SUPFAM" id="SSF56436">
    <property type="entry name" value="C-type lectin-like"/>
    <property type="match status" value="1"/>
</dbReference>
<dbReference type="Gene3D" id="3.10.100.10">
    <property type="entry name" value="Mannose-Binding Protein A, subunit A"/>
    <property type="match status" value="1"/>
</dbReference>
<keyword evidence="5" id="KW-1185">Reference proteome</keyword>
<protein>
    <recommendedName>
        <fullName evidence="3">C-type lectin domain-containing protein</fullName>
    </recommendedName>
</protein>
<keyword evidence="1" id="KW-1015">Disulfide bond</keyword>
<dbReference type="PROSITE" id="PS00615">
    <property type="entry name" value="C_TYPE_LECTIN_1"/>
    <property type="match status" value="1"/>
</dbReference>
<dbReference type="EMBL" id="JAIWYP010000001">
    <property type="protein sequence ID" value="KAH3890272.1"/>
    <property type="molecule type" value="Genomic_DNA"/>
</dbReference>
<comment type="caution">
    <text evidence="4">The sequence shown here is derived from an EMBL/GenBank/DDBJ whole genome shotgun (WGS) entry which is preliminary data.</text>
</comment>
<organism evidence="4 5">
    <name type="scientific">Dreissena polymorpha</name>
    <name type="common">Zebra mussel</name>
    <name type="synonym">Mytilus polymorpha</name>
    <dbReference type="NCBI Taxonomy" id="45954"/>
    <lineage>
        <taxon>Eukaryota</taxon>
        <taxon>Metazoa</taxon>
        <taxon>Spiralia</taxon>
        <taxon>Lophotrochozoa</taxon>
        <taxon>Mollusca</taxon>
        <taxon>Bivalvia</taxon>
        <taxon>Autobranchia</taxon>
        <taxon>Heteroconchia</taxon>
        <taxon>Euheterodonta</taxon>
        <taxon>Imparidentia</taxon>
        <taxon>Neoheterodontei</taxon>
        <taxon>Myida</taxon>
        <taxon>Dreissenoidea</taxon>
        <taxon>Dreissenidae</taxon>
        <taxon>Dreissena</taxon>
    </lineage>
</organism>
<dbReference type="PROSITE" id="PS50041">
    <property type="entry name" value="C_TYPE_LECTIN_2"/>
    <property type="match status" value="1"/>
</dbReference>
<feature type="signal peptide" evidence="2">
    <location>
        <begin position="1"/>
        <end position="19"/>
    </location>
</feature>
<dbReference type="AlphaFoldDB" id="A0A9D4N5U9"/>
<dbReference type="SMART" id="SM00034">
    <property type="entry name" value="CLECT"/>
    <property type="match status" value="1"/>
</dbReference>
<dbReference type="CDD" id="cd00037">
    <property type="entry name" value="CLECT"/>
    <property type="match status" value="1"/>
</dbReference>
<name>A0A9D4N5U9_DREPO</name>
<reference evidence="4" key="2">
    <citation type="submission" date="2020-11" db="EMBL/GenBank/DDBJ databases">
        <authorList>
            <person name="McCartney M.A."/>
            <person name="Auch B."/>
            <person name="Kono T."/>
            <person name="Mallez S."/>
            <person name="Becker A."/>
            <person name="Gohl D.M."/>
            <person name="Silverstein K.A.T."/>
            <person name="Koren S."/>
            <person name="Bechman K.B."/>
            <person name="Herman A."/>
            <person name="Abrahante J.E."/>
            <person name="Garbe J."/>
        </authorList>
    </citation>
    <scope>NUCLEOTIDE SEQUENCE</scope>
    <source>
        <strain evidence="4">Duluth1</strain>
        <tissue evidence="4">Whole animal</tissue>
    </source>
</reference>
<dbReference type="InterPro" id="IPR018378">
    <property type="entry name" value="C-type_lectin_CS"/>
</dbReference>
<proteinExistence type="predicted"/>
<dbReference type="Proteomes" id="UP000828390">
    <property type="component" value="Unassembled WGS sequence"/>
</dbReference>
<evidence type="ECO:0000259" key="3">
    <source>
        <dbReference type="PROSITE" id="PS50041"/>
    </source>
</evidence>
<evidence type="ECO:0000313" key="5">
    <source>
        <dbReference type="Proteomes" id="UP000828390"/>
    </source>
</evidence>
<dbReference type="InterPro" id="IPR016186">
    <property type="entry name" value="C-type_lectin-like/link_sf"/>
</dbReference>
<evidence type="ECO:0000256" key="2">
    <source>
        <dbReference type="SAM" id="SignalP"/>
    </source>
</evidence>
<dbReference type="InterPro" id="IPR050111">
    <property type="entry name" value="C-type_lectin/snaclec_domain"/>
</dbReference>
<dbReference type="InterPro" id="IPR001304">
    <property type="entry name" value="C-type_lectin-like"/>
</dbReference>